<dbReference type="Proteomes" id="UP000307356">
    <property type="component" value="Segment"/>
</dbReference>
<dbReference type="SMART" id="SM00507">
    <property type="entry name" value="HNHc"/>
    <property type="match status" value="1"/>
</dbReference>
<name>A0A482N700_9CAUD</name>
<keyword evidence="2" id="KW-0255">Endonuclease</keyword>
<dbReference type="InterPro" id="IPR003615">
    <property type="entry name" value="HNH_nuc"/>
</dbReference>
<accession>A0A482N700</accession>
<keyword evidence="2" id="KW-0540">Nuclease</keyword>
<dbReference type="GO" id="GO:0004519">
    <property type="term" value="F:endonuclease activity"/>
    <property type="evidence" value="ECO:0007669"/>
    <property type="project" value="UniProtKB-KW"/>
</dbReference>
<evidence type="ECO:0000313" key="3">
    <source>
        <dbReference type="Proteomes" id="UP000307356"/>
    </source>
</evidence>
<protein>
    <submittedName>
        <fullName evidence="2">Putative HNH endonuclease</fullName>
    </submittedName>
</protein>
<keyword evidence="2" id="KW-0378">Hydrolase</keyword>
<dbReference type="Pfam" id="PF13392">
    <property type="entry name" value="HNH_3"/>
    <property type="match status" value="1"/>
</dbReference>
<reference evidence="2 3" key="1">
    <citation type="submission" date="2019-01" db="EMBL/GenBank/DDBJ databases">
        <title>Still something new to discover - new insights into E. coli phage diversity and taxonomy.</title>
        <authorList>
            <person name="Korf I.H.E."/>
            <person name="Adriaennsens E."/>
            <person name="Dreiseikelmann B."/>
            <person name="Kropinski A."/>
            <person name="Nimtz M."/>
            <person name="Meier-Kolthoff J.P."/>
            <person name="Rohde M."/>
            <person name="van Raaij M."/>
            <person name="Wittmann J."/>
        </authorList>
    </citation>
    <scope>NUCLEOTIDE SEQUENCE [LARGE SCALE GENOMIC DNA]</scope>
</reference>
<sequence>MGIIVLSKREEIEMNWHEFFIYDNGTLFWKVKPSRSVLVGSVAGGLHSAGYVDLRLNKKAYLCHRIIWEMHNGIIPEGMEIDHINHIRDDNRIENLRLVSRLENHRNRSKPKNNKSGFTGVRQTNSGKWTSYICLRDENNKRYIKTLYYGDSFDCAVSARVEAVKGFGFHDNHGE</sequence>
<dbReference type="SUPFAM" id="SSF54060">
    <property type="entry name" value="His-Me finger endonucleases"/>
    <property type="match status" value="1"/>
</dbReference>
<evidence type="ECO:0000313" key="2">
    <source>
        <dbReference type="EMBL" id="QBQ80890.1"/>
    </source>
</evidence>
<keyword evidence="3" id="KW-1185">Reference proteome</keyword>
<feature type="domain" description="HNH nuclease" evidence="1">
    <location>
        <begin position="57"/>
        <end position="105"/>
    </location>
</feature>
<dbReference type="Gene3D" id="3.90.75.20">
    <property type="match status" value="1"/>
</dbReference>
<dbReference type="EMBL" id="MK373793">
    <property type="protein sequence ID" value="QBQ80890.1"/>
    <property type="molecule type" value="Genomic_DNA"/>
</dbReference>
<organism evidence="2 3">
    <name type="scientific">Escherichia phage vB_EcoS_MM01</name>
    <dbReference type="NCBI Taxonomy" id="2508188"/>
    <lineage>
        <taxon>Viruses</taxon>
        <taxon>Duplodnaviria</taxon>
        <taxon>Heunggongvirae</taxon>
        <taxon>Uroviricota</taxon>
        <taxon>Caudoviricetes</taxon>
        <taxon>Drexlerviridae</taxon>
        <taxon>Braunvirinae</taxon>
        <taxon>Inhoffenstrassevirus</taxon>
        <taxon>Inhoffenstrassevirus MM01</taxon>
    </lineage>
</organism>
<evidence type="ECO:0000259" key="1">
    <source>
        <dbReference type="SMART" id="SM00507"/>
    </source>
</evidence>
<proteinExistence type="predicted"/>
<dbReference type="InterPro" id="IPR044925">
    <property type="entry name" value="His-Me_finger_sf"/>
</dbReference>
<gene>
    <name evidence="2" type="ORF">MM01_00055</name>
</gene>